<feature type="compositionally biased region" description="Basic and acidic residues" evidence="1">
    <location>
        <begin position="54"/>
        <end position="92"/>
    </location>
</feature>
<protein>
    <recommendedName>
        <fullName evidence="4">YceG-like family protein</fullName>
    </recommendedName>
</protein>
<evidence type="ECO:0000313" key="2">
    <source>
        <dbReference type="EMBL" id="CAH1197795.1"/>
    </source>
</evidence>
<comment type="caution">
    <text evidence="2">The sequence shown here is derived from an EMBL/GenBank/DDBJ whole genome shotgun (WGS) entry which is preliminary data.</text>
</comment>
<dbReference type="RefSeq" id="WP_236339325.1">
    <property type="nucleotide sequence ID" value="NZ_CAKMMF010000004.1"/>
</dbReference>
<evidence type="ECO:0000256" key="1">
    <source>
        <dbReference type="SAM" id="MobiDB-lite"/>
    </source>
</evidence>
<feature type="compositionally biased region" description="Low complexity" evidence="1">
    <location>
        <begin position="125"/>
        <end position="135"/>
    </location>
</feature>
<dbReference type="EMBL" id="CAKMMF010000004">
    <property type="protein sequence ID" value="CAH1197795.1"/>
    <property type="molecule type" value="Genomic_DNA"/>
</dbReference>
<dbReference type="Gene3D" id="3.30.1490.480">
    <property type="entry name" value="Endolytic murein transglycosylase"/>
    <property type="match status" value="1"/>
</dbReference>
<accession>A0ABM9BZZ5</accession>
<reference evidence="2" key="1">
    <citation type="submission" date="2022-01" db="EMBL/GenBank/DDBJ databases">
        <authorList>
            <person name="Criscuolo A."/>
        </authorList>
    </citation>
    <scope>NUCLEOTIDE SEQUENCE</scope>
    <source>
        <strain evidence="2">CIP111893</strain>
    </source>
</reference>
<evidence type="ECO:0000313" key="3">
    <source>
        <dbReference type="Proteomes" id="UP000838686"/>
    </source>
</evidence>
<evidence type="ECO:0008006" key="4">
    <source>
        <dbReference type="Google" id="ProtNLM"/>
    </source>
</evidence>
<gene>
    <name evidence="2" type="ORF">PAECIP111893_00981</name>
</gene>
<feature type="compositionally biased region" description="Polar residues" evidence="1">
    <location>
        <begin position="137"/>
        <end position="151"/>
    </location>
</feature>
<keyword evidence="3" id="KW-1185">Reference proteome</keyword>
<dbReference type="Proteomes" id="UP000838686">
    <property type="component" value="Unassembled WGS sequence"/>
</dbReference>
<organism evidence="2 3">
    <name type="scientific">Paenibacillus plantiphilus</name>
    <dbReference type="NCBI Taxonomy" id="2905650"/>
    <lineage>
        <taxon>Bacteria</taxon>
        <taxon>Bacillati</taxon>
        <taxon>Bacillota</taxon>
        <taxon>Bacilli</taxon>
        <taxon>Bacillales</taxon>
        <taxon>Paenibacillaceae</taxon>
        <taxon>Paenibacillus</taxon>
    </lineage>
</organism>
<sequence length="232" mass="25353">MNKRPFLLGLGIGLIVGAALLQLMLVGQQQAEGLDNYNKDIDSAGSKLYTQEELDSKLAEESKRVRAEEQQRTQEQQEKEQEKARQDNEQKDASTQPEATKSGKSEDNKNTSSDKQTQTDKSEAANKAAEQEAAADSSVTKTTTEPGAAKQQSRIIVRIVPGSDLTETAALLHKQGVIQSQKQFITLMRKASNKIRAGYFAFEGDLTLQQVKKIVTGQPMDPEAAAKEMNGG</sequence>
<name>A0ABM9BZZ5_9BACL</name>
<proteinExistence type="predicted"/>
<feature type="region of interest" description="Disordered" evidence="1">
    <location>
        <begin position="48"/>
        <end position="151"/>
    </location>
</feature>